<evidence type="ECO:0000313" key="3">
    <source>
        <dbReference type="Proteomes" id="UP000197138"/>
    </source>
</evidence>
<dbReference type="EMBL" id="PGOL01001693">
    <property type="protein sequence ID" value="PKI55520.1"/>
    <property type="molecule type" value="Genomic_DNA"/>
</dbReference>
<name>A0A218WHQ9_PUNGR</name>
<evidence type="ECO:0000313" key="2">
    <source>
        <dbReference type="EMBL" id="PKI55520.1"/>
    </source>
</evidence>
<accession>A0A218WHQ9</accession>
<reference evidence="2 4" key="3">
    <citation type="submission" date="2017-11" db="EMBL/GenBank/DDBJ databases">
        <title>De-novo sequencing of pomegranate (Punica granatum L.) genome.</title>
        <authorList>
            <person name="Akparov Z."/>
            <person name="Amiraslanov A."/>
            <person name="Hajiyeva S."/>
            <person name="Abbasov M."/>
            <person name="Kaur K."/>
            <person name="Hamwieh A."/>
            <person name="Solovyev V."/>
            <person name="Salamov A."/>
            <person name="Braich B."/>
            <person name="Kosarev P."/>
            <person name="Mahmoud A."/>
            <person name="Hajiyev E."/>
            <person name="Babayeva S."/>
            <person name="Izzatullayeva V."/>
            <person name="Mammadov A."/>
            <person name="Mammadov A."/>
            <person name="Sharifova S."/>
            <person name="Ojaghi J."/>
            <person name="Eynullazada K."/>
            <person name="Bayramov B."/>
            <person name="Abdulazimova A."/>
            <person name="Shahmuradov I."/>
        </authorList>
    </citation>
    <scope>NUCLEOTIDE SEQUENCE [LARGE SCALE GENOMIC DNA]</scope>
    <source>
        <strain evidence="2">AG2017</strain>
        <strain evidence="4">cv. AG2017</strain>
        <tissue evidence="2">Leaf</tissue>
    </source>
</reference>
<proteinExistence type="predicted"/>
<reference evidence="1" key="2">
    <citation type="submission" date="2017-06" db="EMBL/GenBank/DDBJ databases">
        <title>The pomegranate genome and the genomics of punicalagin biosynthesis.</title>
        <authorList>
            <person name="Xu C."/>
        </authorList>
    </citation>
    <scope>NUCLEOTIDE SEQUENCE [LARGE SCALE GENOMIC DNA]</scope>
    <source>
        <tissue evidence="1">Fresh leaf</tissue>
    </source>
</reference>
<dbReference type="EMBL" id="MTKT01004293">
    <property type="protein sequence ID" value="OWM72355.1"/>
    <property type="molecule type" value="Genomic_DNA"/>
</dbReference>
<dbReference type="AlphaFoldDB" id="A0A218WHQ9"/>
<sequence length="110" mass="12557">MAKMKRACRRMWQVVPCTSKRTLRTESQKDIDEILKGKLATIVEEPELSEECGLTLTPRQVLAIKKGRKLRPKINKMGQIFLPHFSLRDSYALFITGFALKGSFGGLLQY</sequence>
<gene>
    <name evidence="1" type="ORF">CDL15_Pgr018240</name>
    <name evidence="2" type="ORF">CRG98_024132</name>
</gene>
<reference evidence="3" key="1">
    <citation type="journal article" date="2017" name="Plant J.">
        <title>The pomegranate (Punica granatum L.) genome and the genomics of punicalagin biosynthesis.</title>
        <authorList>
            <person name="Qin G."/>
            <person name="Xu C."/>
            <person name="Ming R."/>
            <person name="Tang H."/>
            <person name="Guyot R."/>
            <person name="Kramer E.M."/>
            <person name="Hu Y."/>
            <person name="Yi X."/>
            <person name="Qi Y."/>
            <person name="Xu X."/>
            <person name="Gao Z."/>
            <person name="Pan H."/>
            <person name="Jian J."/>
            <person name="Tian Y."/>
            <person name="Yue Z."/>
            <person name="Xu Y."/>
        </authorList>
    </citation>
    <scope>NUCLEOTIDE SEQUENCE [LARGE SCALE GENOMIC DNA]</scope>
    <source>
        <strain evidence="3">cv. Dabenzi</strain>
    </source>
</reference>
<protein>
    <submittedName>
        <fullName evidence="1">Uncharacterized protein</fullName>
    </submittedName>
</protein>
<dbReference type="Proteomes" id="UP000197138">
    <property type="component" value="Unassembled WGS sequence"/>
</dbReference>
<comment type="caution">
    <text evidence="1">The sequence shown here is derived from an EMBL/GenBank/DDBJ whole genome shotgun (WGS) entry which is preliminary data.</text>
</comment>
<dbReference type="Proteomes" id="UP000233551">
    <property type="component" value="Unassembled WGS sequence"/>
</dbReference>
<evidence type="ECO:0000313" key="4">
    <source>
        <dbReference type="Proteomes" id="UP000233551"/>
    </source>
</evidence>
<keyword evidence="4" id="KW-1185">Reference proteome</keyword>
<organism evidence="1 3">
    <name type="scientific">Punica granatum</name>
    <name type="common">Pomegranate</name>
    <dbReference type="NCBI Taxonomy" id="22663"/>
    <lineage>
        <taxon>Eukaryota</taxon>
        <taxon>Viridiplantae</taxon>
        <taxon>Streptophyta</taxon>
        <taxon>Embryophyta</taxon>
        <taxon>Tracheophyta</taxon>
        <taxon>Spermatophyta</taxon>
        <taxon>Magnoliopsida</taxon>
        <taxon>eudicotyledons</taxon>
        <taxon>Gunneridae</taxon>
        <taxon>Pentapetalae</taxon>
        <taxon>rosids</taxon>
        <taxon>malvids</taxon>
        <taxon>Myrtales</taxon>
        <taxon>Lythraceae</taxon>
        <taxon>Punica</taxon>
    </lineage>
</organism>
<evidence type="ECO:0000313" key="1">
    <source>
        <dbReference type="EMBL" id="OWM72355.1"/>
    </source>
</evidence>